<dbReference type="STRING" id="39841.SAMN05660836_01475"/>
<dbReference type="EMBL" id="FOUU01000004">
    <property type="protein sequence ID" value="SFM79282.1"/>
    <property type="molecule type" value="Genomic_DNA"/>
</dbReference>
<reference evidence="1 2" key="1">
    <citation type="submission" date="2016-10" db="EMBL/GenBank/DDBJ databases">
        <authorList>
            <person name="de Groot N.N."/>
        </authorList>
    </citation>
    <scope>NUCLEOTIDE SEQUENCE [LARGE SCALE GENOMIC DNA]</scope>
    <source>
        <strain evidence="1 2">DSM 9990</strain>
    </source>
</reference>
<name>A0A1I4TR81_9BACT</name>
<protein>
    <submittedName>
        <fullName evidence="1">Uncharacterized protein</fullName>
    </submittedName>
</protein>
<proteinExistence type="predicted"/>
<organism evidence="1 2">
    <name type="scientific">Thermodesulforhabdus norvegica</name>
    <dbReference type="NCBI Taxonomy" id="39841"/>
    <lineage>
        <taxon>Bacteria</taxon>
        <taxon>Pseudomonadati</taxon>
        <taxon>Thermodesulfobacteriota</taxon>
        <taxon>Syntrophobacteria</taxon>
        <taxon>Syntrophobacterales</taxon>
        <taxon>Thermodesulforhabdaceae</taxon>
        <taxon>Thermodesulforhabdus</taxon>
    </lineage>
</organism>
<accession>A0A1I4TR81</accession>
<dbReference type="Proteomes" id="UP000199611">
    <property type="component" value="Unassembled WGS sequence"/>
</dbReference>
<dbReference type="OrthoDB" id="5509673at2"/>
<gene>
    <name evidence="1" type="ORF">SAMN05660836_01475</name>
</gene>
<dbReference type="AlphaFoldDB" id="A0A1I4TR81"/>
<evidence type="ECO:0000313" key="2">
    <source>
        <dbReference type="Proteomes" id="UP000199611"/>
    </source>
</evidence>
<keyword evidence="2" id="KW-1185">Reference proteome</keyword>
<dbReference type="RefSeq" id="WP_093394659.1">
    <property type="nucleotide sequence ID" value="NZ_FOUU01000004.1"/>
</dbReference>
<evidence type="ECO:0000313" key="1">
    <source>
        <dbReference type="EMBL" id="SFM79282.1"/>
    </source>
</evidence>
<sequence length="145" mass="16338">MPAKCRVNVCGFDPALVRGYVKTGVRALWWYLPDEIFEEFKVESGDKVKGKLLAVYNADAEKKDVGGEAFEWPTSKETGLAVVLPSETIVEHQLTAFHFLELVIEAIVKADGSVVEVYPGEERMSSKWWPEERMKLTYKVPFAAP</sequence>